<dbReference type="Proteomes" id="UP001487740">
    <property type="component" value="Unassembled WGS sequence"/>
</dbReference>
<feature type="non-terminal residue" evidence="1">
    <location>
        <position position="1"/>
    </location>
</feature>
<evidence type="ECO:0000313" key="2">
    <source>
        <dbReference type="Proteomes" id="UP001487740"/>
    </source>
</evidence>
<keyword evidence="2" id="KW-1185">Reference proteome</keyword>
<name>A0AAW0SCS4_SCYPA</name>
<gene>
    <name evidence="1" type="ORF">O3P69_019876</name>
</gene>
<reference evidence="1 2" key="1">
    <citation type="submission" date="2023-03" db="EMBL/GenBank/DDBJ databases">
        <title>High-quality genome of Scylla paramamosain provides insights in environmental adaptation.</title>
        <authorList>
            <person name="Zhang L."/>
        </authorList>
    </citation>
    <scope>NUCLEOTIDE SEQUENCE [LARGE SCALE GENOMIC DNA]</scope>
    <source>
        <strain evidence="1">LZ_2023a</strain>
        <tissue evidence="1">Muscle</tissue>
    </source>
</reference>
<sequence>VTRLKAVHRFQLTAHANSVASPFSEHHSLSQPLLSCRHVALGYSSDGGEDLCEVVVPDGDHTPCTPPTSATSSLCLIQWNAEQ</sequence>
<protein>
    <submittedName>
        <fullName evidence="1">Uncharacterized protein</fullName>
    </submittedName>
</protein>
<dbReference type="AlphaFoldDB" id="A0AAW0SCS4"/>
<evidence type="ECO:0000313" key="1">
    <source>
        <dbReference type="EMBL" id="KAK8372744.1"/>
    </source>
</evidence>
<accession>A0AAW0SCS4</accession>
<dbReference type="EMBL" id="JARAKH010001613">
    <property type="protein sequence ID" value="KAK8372744.1"/>
    <property type="molecule type" value="Genomic_DNA"/>
</dbReference>
<organism evidence="1 2">
    <name type="scientific">Scylla paramamosain</name>
    <name type="common">Mud crab</name>
    <dbReference type="NCBI Taxonomy" id="85552"/>
    <lineage>
        <taxon>Eukaryota</taxon>
        <taxon>Metazoa</taxon>
        <taxon>Ecdysozoa</taxon>
        <taxon>Arthropoda</taxon>
        <taxon>Crustacea</taxon>
        <taxon>Multicrustacea</taxon>
        <taxon>Malacostraca</taxon>
        <taxon>Eumalacostraca</taxon>
        <taxon>Eucarida</taxon>
        <taxon>Decapoda</taxon>
        <taxon>Pleocyemata</taxon>
        <taxon>Brachyura</taxon>
        <taxon>Eubrachyura</taxon>
        <taxon>Portunoidea</taxon>
        <taxon>Portunidae</taxon>
        <taxon>Portuninae</taxon>
        <taxon>Scylla</taxon>
    </lineage>
</organism>
<proteinExistence type="predicted"/>
<comment type="caution">
    <text evidence="1">The sequence shown here is derived from an EMBL/GenBank/DDBJ whole genome shotgun (WGS) entry which is preliminary data.</text>
</comment>